<gene>
    <name evidence="2" type="ORF">LLUT_LOCUS22044</name>
</gene>
<evidence type="ECO:0000313" key="2">
    <source>
        <dbReference type="EMBL" id="CAL0320984.1"/>
    </source>
</evidence>
<dbReference type="EMBL" id="CAXHTB010000015">
    <property type="protein sequence ID" value="CAL0320984.1"/>
    <property type="molecule type" value="Genomic_DNA"/>
</dbReference>
<comment type="caution">
    <text evidence="2">The sequence shown here is derived from an EMBL/GenBank/DDBJ whole genome shotgun (WGS) entry which is preliminary data.</text>
</comment>
<keyword evidence="1" id="KW-0812">Transmembrane</keyword>
<keyword evidence="1" id="KW-1133">Transmembrane helix</keyword>
<evidence type="ECO:0000256" key="1">
    <source>
        <dbReference type="SAM" id="Phobius"/>
    </source>
</evidence>
<keyword evidence="1" id="KW-0472">Membrane</keyword>
<dbReference type="Proteomes" id="UP001497480">
    <property type="component" value="Unassembled WGS sequence"/>
</dbReference>
<feature type="transmembrane region" description="Helical" evidence="1">
    <location>
        <begin position="178"/>
        <end position="196"/>
    </location>
</feature>
<accession>A0AAV1XHF5</accession>
<feature type="transmembrane region" description="Helical" evidence="1">
    <location>
        <begin position="125"/>
        <end position="143"/>
    </location>
</feature>
<evidence type="ECO:0000313" key="3">
    <source>
        <dbReference type="Proteomes" id="UP001497480"/>
    </source>
</evidence>
<organism evidence="2 3">
    <name type="scientific">Lupinus luteus</name>
    <name type="common">European yellow lupine</name>
    <dbReference type="NCBI Taxonomy" id="3873"/>
    <lineage>
        <taxon>Eukaryota</taxon>
        <taxon>Viridiplantae</taxon>
        <taxon>Streptophyta</taxon>
        <taxon>Embryophyta</taxon>
        <taxon>Tracheophyta</taxon>
        <taxon>Spermatophyta</taxon>
        <taxon>Magnoliopsida</taxon>
        <taxon>eudicotyledons</taxon>
        <taxon>Gunneridae</taxon>
        <taxon>Pentapetalae</taxon>
        <taxon>rosids</taxon>
        <taxon>fabids</taxon>
        <taxon>Fabales</taxon>
        <taxon>Fabaceae</taxon>
        <taxon>Papilionoideae</taxon>
        <taxon>50 kb inversion clade</taxon>
        <taxon>genistoids sensu lato</taxon>
        <taxon>core genistoids</taxon>
        <taxon>Genisteae</taxon>
        <taxon>Lupinus</taxon>
    </lineage>
</organism>
<proteinExistence type="predicted"/>
<dbReference type="AlphaFoldDB" id="A0AAV1XHF5"/>
<name>A0AAV1XHF5_LUPLU</name>
<sequence length="229" mass="26076">MAISTMVKPYTFTPKSLFSISISNSHNPLPSPLISIQFSNISIPHFLSQSHSYRSLQPIVCARKNSNNRPLSSNRSILQLASTIALNLKIFPEPFNSLITQIAQSDFNQIHTILKPGKKTRSDKSVWFIFVLICAVAGFLSWRISEPDLFLKALLFSVAGVSLFRWLRLGKKAFKEWFLGFSFGIVLLMSTGFRLGKEDVKFWVHRIRTSSPIAQFATPRRNRNWKISK</sequence>
<keyword evidence="3" id="KW-1185">Reference proteome</keyword>
<reference evidence="2 3" key="1">
    <citation type="submission" date="2024-03" db="EMBL/GenBank/DDBJ databases">
        <authorList>
            <person name="Martinez-Hernandez J."/>
        </authorList>
    </citation>
    <scope>NUCLEOTIDE SEQUENCE [LARGE SCALE GENOMIC DNA]</scope>
</reference>
<protein>
    <submittedName>
        <fullName evidence="2">Uncharacterized protein</fullName>
    </submittedName>
</protein>